<gene>
    <name evidence="1" type="ORF">I312_02770</name>
</gene>
<reference evidence="1" key="1">
    <citation type="submission" date="2015-01" db="EMBL/GenBank/DDBJ databases">
        <title>The Genome Sequence of Cryptococcus gattii CA1280.</title>
        <authorList>
            <consortium name="The Broad Institute Genomics Platform"/>
            <person name="Cuomo C."/>
            <person name="Litvintseva A."/>
            <person name="Chen Y."/>
            <person name="Heitman J."/>
            <person name="Sun S."/>
            <person name="Springer D."/>
            <person name="Dromer F."/>
            <person name="Young S."/>
            <person name="Zeng Q."/>
            <person name="Gargeya S."/>
            <person name="Abouelleil A."/>
            <person name="Alvarado L."/>
            <person name="Chapman S.B."/>
            <person name="Gainer-Dewar J."/>
            <person name="Goldberg J."/>
            <person name="Griggs A."/>
            <person name="Gujja S."/>
            <person name="Hansen M."/>
            <person name="Howarth C."/>
            <person name="Imamovic A."/>
            <person name="Larimer J."/>
            <person name="Murphy C."/>
            <person name="Naylor J."/>
            <person name="Pearson M."/>
            <person name="Priest M."/>
            <person name="Roberts A."/>
            <person name="Saif S."/>
            <person name="Shea T."/>
            <person name="Sykes S."/>
            <person name="Wortman J."/>
            <person name="Nusbaum C."/>
            <person name="Birren B."/>
        </authorList>
    </citation>
    <scope>NUCLEOTIDE SEQUENCE [LARGE SCALE GENOMIC DNA]</scope>
    <source>
        <strain evidence="1">CA1280</strain>
    </source>
</reference>
<protein>
    <submittedName>
        <fullName evidence="1">Uncharacterized protein</fullName>
    </submittedName>
</protein>
<accession>A0A0D0VML4</accession>
<dbReference type="EMBL" id="KN847979">
    <property type="protein sequence ID" value="KIR47624.1"/>
    <property type="molecule type" value="Genomic_DNA"/>
</dbReference>
<dbReference type="HOGENOM" id="CLU_3068609_0_0_1"/>
<dbReference type="OrthoDB" id="10343390at2759"/>
<name>A0A0D0VML4_CRYGA</name>
<evidence type="ECO:0000313" key="1">
    <source>
        <dbReference type="EMBL" id="KIR47624.1"/>
    </source>
</evidence>
<dbReference type="AlphaFoldDB" id="A0A0D0VML4"/>
<sequence>MDRCYQIQLKVYIELYYGHNRSIVVYAHSKQSAEFTIHGGGCRRSKDFVYTRG</sequence>
<organism evidence="1">
    <name type="scientific">Cryptococcus bacillisporus CA1280</name>
    <dbReference type="NCBI Taxonomy" id="1296109"/>
    <lineage>
        <taxon>Eukaryota</taxon>
        <taxon>Fungi</taxon>
        <taxon>Dikarya</taxon>
        <taxon>Basidiomycota</taxon>
        <taxon>Agaricomycotina</taxon>
        <taxon>Tremellomycetes</taxon>
        <taxon>Tremellales</taxon>
        <taxon>Cryptococcaceae</taxon>
        <taxon>Cryptococcus</taxon>
        <taxon>Cryptococcus gattii species complex</taxon>
    </lineage>
</organism>
<proteinExistence type="predicted"/>